<gene>
    <name evidence="6" type="ORF">DW355_14695</name>
</gene>
<protein>
    <recommendedName>
        <fullName evidence="3">FAD assembly factor SdhE</fullName>
    </recommendedName>
</protein>
<dbReference type="OrthoDB" id="9180899at2"/>
<evidence type="ECO:0000256" key="5">
    <source>
        <dbReference type="ARBA" id="ARBA00023186"/>
    </source>
</evidence>
<name>A0A4P6UMI2_9BURK</name>
<dbReference type="RefSeq" id="WP_131281149.1">
    <property type="nucleotide sequence ID" value="NZ_CP031395.1"/>
</dbReference>
<evidence type="ECO:0000256" key="4">
    <source>
        <dbReference type="ARBA" id="ARBA00022490"/>
    </source>
</evidence>
<evidence type="ECO:0000313" key="6">
    <source>
        <dbReference type="EMBL" id="QBK05804.1"/>
    </source>
</evidence>
<comment type="subcellular location">
    <subcellularLocation>
        <location evidence="1">Cytoplasm</location>
    </subcellularLocation>
</comment>
<dbReference type="InterPro" id="IPR036714">
    <property type="entry name" value="SDH_sf"/>
</dbReference>
<dbReference type="KEGG" id="hgr:DW355_14695"/>
<evidence type="ECO:0000256" key="3">
    <source>
        <dbReference type="ARBA" id="ARBA00019418"/>
    </source>
</evidence>
<sequence length="96" mass="11094">MTVTPEENLIDERSLSKLKWRCRRGLLENDLFIERFFQQHEASLTVRQASGLAALMELSDNDLLDLNLGRKPLAQVAPEMDRDEVREVLKMLRTPA</sequence>
<dbReference type="InterPro" id="IPR005631">
    <property type="entry name" value="SDH"/>
</dbReference>
<keyword evidence="5" id="KW-0143">Chaperone</keyword>
<dbReference type="InterPro" id="IPR050531">
    <property type="entry name" value="SdhE_FAD_assembly_factor"/>
</dbReference>
<evidence type="ECO:0000256" key="2">
    <source>
        <dbReference type="ARBA" id="ARBA00008571"/>
    </source>
</evidence>
<dbReference type="PANTHER" id="PTHR39585">
    <property type="entry name" value="FAD ASSEMBLY FACTOR SDHE"/>
    <property type="match status" value="1"/>
</dbReference>
<evidence type="ECO:0000256" key="1">
    <source>
        <dbReference type="ARBA" id="ARBA00004496"/>
    </source>
</evidence>
<dbReference type="EMBL" id="CP031395">
    <property type="protein sequence ID" value="QBK05804.1"/>
    <property type="molecule type" value="Genomic_DNA"/>
</dbReference>
<proteinExistence type="inferred from homology"/>
<dbReference type="Proteomes" id="UP000292939">
    <property type="component" value="Chromosome"/>
</dbReference>
<dbReference type="Pfam" id="PF03937">
    <property type="entry name" value="Sdh5"/>
    <property type="match status" value="1"/>
</dbReference>
<comment type="similarity">
    <text evidence="2">Belongs to the SdhE FAD assembly factor family.</text>
</comment>
<dbReference type="AlphaFoldDB" id="A0A4P6UMI2"/>
<keyword evidence="4" id="KW-0963">Cytoplasm</keyword>
<dbReference type="Gene3D" id="1.10.150.250">
    <property type="entry name" value="Flavinator of succinate dehydrogenase"/>
    <property type="match status" value="1"/>
</dbReference>
<accession>A0A4P6UMI2</accession>
<dbReference type="GO" id="GO:0005737">
    <property type="term" value="C:cytoplasm"/>
    <property type="evidence" value="ECO:0007669"/>
    <property type="project" value="UniProtKB-SubCell"/>
</dbReference>
<organism evidence="6 7">
    <name type="scientific">Hylemonella gracilis</name>
    <dbReference type="NCBI Taxonomy" id="80880"/>
    <lineage>
        <taxon>Bacteria</taxon>
        <taxon>Pseudomonadati</taxon>
        <taxon>Pseudomonadota</taxon>
        <taxon>Betaproteobacteria</taxon>
        <taxon>Burkholderiales</taxon>
        <taxon>Comamonadaceae</taxon>
        <taxon>Hylemonella</taxon>
    </lineage>
</organism>
<evidence type="ECO:0000313" key="7">
    <source>
        <dbReference type="Proteomes" id="UP000292939"/>
    </source>
</evidence>
<reference evidence="6 7" key="1">
    <citation type="submission" date="2018-07" db="EMBL/GenBank/DDBJ databases">
        <title>Exploring interactions and the metabolic potential of the ultra-small soil bacteria Hylemonella gracilis.</title>
        <authorList>
            <person name="Tyc O."/>
            <person name="Kulkarni P."/>
            <person name="Gawehns F."/>
            <person name="Hundscheid M."/>
            <person name="Zweers H."/>
            <person name="Garbeva P."/>
        </authorList>
    </citation>
    <scope>NUCLEOTIDE SEQUENCE [LARGE SCALE GENOMIC DNA]</scope>
    <source>
        <strain evidence="6 7">NS1</strain>
    </source>
</reference>
<dbReference type="PANTHER" id="PTHR39585:SF1">
    <property type="entry name" value="FAD ASSEMBLY FACTOR SDHE"/>
    <property type="match status" value="1"/>
</dbReference>
<dbReference type="SUPFAM" id="SSF109910">
    <property type="entry name" value="YgfY-like"/>
    <property type="match status" value="1"/>
</dbReference>